<dbReference type="InterPro" id="IPR036291">
    <property type="entry name" value="NAD(P)-bd_dom_sf"/>
</dbReference>
<dbReference type="PANTHER" id="PTHR43245">
    <property type="entry name" value="BIFUNCTIONAL POLYMYXIN RESISTANCE PROTEIN ARNA"/>
    <property type="match status" value="1"/>
</dbReference>
<dbReference type="InterPro" id="IPR050177">
    <property type="entry name" value="Lipid_A_modif_metabolic_enz"/>
</dbReference>
<dbReference type="Pfam" id="PF01370">
    <property type="entry name" value="Epimerase"/>
    <property type="match status" value="1"/>
</dbReference>
<dbReference type="SUPFAM" id="SSF51735">
    <property type="entry name" value="NAD(P)-binding Rossmann-fold domains"/>
    <property type="match status" value="1"/>
</dbReference>
<dbReference type="AlphaFoldDB" id="A0A4Y9G1Y0"/>
<keyword evidence="4" id="KW-1185">Reference proteome</keyword>
<evidence type="ECO:0000256" key="1">
    <source>
        <dbReference type="SAM" id="MobiDB-lite"/>
    </source>
</evidence>
<dbReference type="Gene3D" id="3.40.50.720">
    <property type="entry name" value="NAD(P)-binding Rossmann-like Domain"/>
    <property type="match status" value="1"/>
</dbReference>
<accession>A0A4Y9G1Y0</accession>
<dbReference type="EMBL" id="SPQB01000001">
    <property type="protein sequence ID" value="TFU34750.1"/>
    <property type="molecule type" value="Genomic_DNA"/>
</dbReference>
<comment type="caution">
    <text evidence="3">The sequence shown here is derived from an EMBL/GenBank/DDBJ whole genome shotgun (WGS) entry which is preliminary data.</text>
</comment>
<evidence type="ECO:0000313" key="3">
    <source>
        <dbReference type="EMBL" id="TFU34750.1"/>
    </source>
</evidence>
<evidence type="ECO:0000313" key="4">
    <source>
        <dbReference type="Proteomes" id="UP000298358"/>
    </source>
</evidence>
<sequence length="539" mass="58624">MKVAIVGASGHVGTALLRALRDEPGVGEIIGIARRSPDVAAAPYDAARWDLIDIATPLLGDESEELIIARLAAAFTGVDTVVHLAWLIQPNRDRELLRRANVDGTRRVVEACVRAGVAHLVCASSVGAYTGVRDDDLRDESWPTQGIPSAHYASDKAAQERVLDEGERRGLADARLRPALVFDADAGAEVVRLFVGALVPPALLRPGALPLLTLPAGIRMQVVHGADLADAYRRVIVQRAIGAYNIATDPVLRARDLADVLSHGRHIEVPARMLRPMLHAAWRAHAVAADPGWLDMAMTAPLMDTSRAQRELGWSPRRGAREALSELLTAMADGRGTASPPMRPRKEWPQDQQPPAASTPDGMVQPPAASAHRVPADLERDILGLYLSDHLTGATAGVARLERMAKAYADTDMGADLARIARETRDERRFLRDLLATLEFRRRPYRQAAAWAAERAGRLKTNGRPLGSPMTPVLEIELMRSAIMGKLGGWETLAELAPELGLPREQFQRLAARAREQADTLTRLHAHIVPEAFRAGRVD</sequence>
<feature type="domain" description="NAD-dependent epimerase/dehydratase" evidence="2">
    <location>
        <begin position="4"/>
        <end position="247"/>
    </location>
</feature>
<gene>
    <name evidence="3" type="ORF">E4U02_01000</name>
</gene>
<organism evidence="3 4">
    <name type="scientific">Microbacterium paludicola</name>
    <dbReference type="NCBI Taxonomy" id="300019"/>
    <lineage>
        <taxon>Bacteria</taxon>
        <taxon>Bacillati</taxon>
        <taxon>Actinomycetota</taxon>
        <taxon>Actinomycetes</taxon>
        <taxon>Micrococcales</taxon>
        <taxon>Microbacteriaceae</taxon>
        <taxon>Microbacterium</taxon>
    </lineage>
</organism>
<protein>
    <submittedName>
        <fullName evidence="3">NAD-dependent epimerase/dehydratase family protein</fullName>
    </submittedName>
</protein>
<name>A0A4Y9G1Y0_9MICO</name>
<evidence type="ECO:0000259" key="2">
    <source>
        <dbReference type="Pfam" id="PF01370"/>
    </source>
</evidence>
<reference evidence="3 4" key="1">
    <citation type="submission" date="2019-03" db="EMBL/GenBank/DDBJ databases">
        <title>Diversity of the mouse oral microbiome.</title>
        <authorList>
            <person name="Joseph S."/>
            <person name="Aduse-Opoku J."/>
            <person name="Curtis M."/>
            <person name="Wade W."/>
            <person name="Hashim A."/>
        </authorList>
    </citation>
    <scope>NUCLEOTIDE SEQUENCE [LARGE SCALE GENOMIC DNA]</scope>
    <source>
        <strain evidence="3 4">P1012</strain>
    </source>
</reference>
<dbReference type="Proteomes" id="UP000298358">
    <property type="component" value="Unassembled WGS sequence"/>
</dbReference>
<proteinExistence type="predicted"/>
<dbReference type="InterPro" id="IPR001509">
    <property type="entry name" value="Epimerase_deHydtase"/>
</dbReference>
<feature type="region of interest" description="Disordered" evidence="1">
    <location>
        <begin position="333"/>
        <end position="373"/>
    </location>
</feature>
<dbReference type="OrthoDB" id="3338687at2"/>